<organism evidence="9 10">
    <name type="scientific">Luteimonas yindakuii</name>
    <dbReference type="NCBI Taxonomy" id="2565782"/>
    <lineage>
        <taxon>Bacteria</taxon>
        <taxon>Pseudomonadati</taxon>
        <taxon>Pseudomonadota</taxon>
        <taxon>Gammaproteobacteria</taxon>
        <taxon>Lysobacterales</taxon>
        <taxon>Lysobacteraceae</taxon>
        <taxon>Luteimonas</taxon>
    </lineage>
</organism>
<evidence type="ECO:0000256" key="5">
    <source>
        <dbReference type="ARBA" id="ARBA00023136"/>
    </source>
</evidence>
<name>A0A4Z1RMP1_9GAMM</name>
<dbReference type="PANTHER" id="PTHR30572">
    <property type="entry name" value="MEMBRANE COMPONENT OF TRANSPORTER-RELATED"/>
    <property type="match status" value="1"/>
</dbReference>
<dbReference type="Pfam" id="PF02687">
    <property type="entry name" value="FtsX"/>
    <property type="match status" value="1"/>
</dbReference>
<comment type="similarity">
    <text evidence="6">Belongs to the ABC-4 integral membrane protein family.</text>
</comment>
<evidence type="ECO:0000259" key="8">
    <source>
        <dbReference type="Pfam" id="PF02687"/>
    </source>
</evidence>
<comment type="subcellular location">
    <subcellularLocation>
        <location evidence="1">Cell membrane</location>
        <topology evidence="1">Multi-pass membrane protein</topology>
    </subcellularLocation>
</comment>
<reference evidence="9 10" key="1">
    <citation type="submission" date="2019-01" db="EMBL/GenBank/DDBJ databases">
        <authorList>
            <person name="Zhang S."/>
        </authorList>
    </citation>
    <scope>NUCLEOTIDE SEQUENCE [LARGE SCALE GENOMIC DNA]</scope>
    <source>
        <strain evidence="9 10">1626</strain>
    </source>
</reference>
<feature type="transmembrane region" description="Helical" evidence="7">
    <location>
        <begin position="376"/>
        <end position="395"/>
    </location>
</feature>
<keyword evidence="2" id="KW-1003">Cell membrane</keyword>
<evidence type="ECO:0000256" key="1">
    <source>
        <dbReference type="ARBA" id="ARBA00004651"/>
    </source>
</evidence>
<dbReference type="InterPro" id="IPR003838">
    <property type="entry name" value="ABC3_permease_C"/>
</dbReference>
<dbReference type="Proteomes" id="UP000298681">
    <property type="component" value="Unassembled WGS sequence"/>
</dbReference>
<dbReference type="InterPro" id="IPR050250">
    <property type="entry name" value="Macrolide_Exporter_MacB"/>
</dbReference>
<dbReference type="EMBL" id="SPUH01000001">
    <property type="protein sequence ID" value="TKS54911.1"/>
    <property type="molecule type" value="Genomic_DNA"/>
</dbReference>
<evidence type="ECO:0000256" key="2">
    <source>
        <dbReference type="ARBA" id="ARBA00022475"/>
    </source>
</evidence>
<dbReference type="GO" id="GO:0022857">
    <property type="term" value="F:transmembrane transporter activity"/>
    <property type="evidence" value="ECO:0007669"/>
    <property type="project" value="TreeGrafter"/>
</dbReference>
<feature type="transmembrane region" description="Helical" evidence="7">
    <location>
        <begin position="287"/>
        <end position="315"/>
    </location>
</feature>
<dbReference type="RefSeq" id="WP_134674268.1">
    <property type="nucleotide sequence ID" value="NZ_SPUH01000001.1"/>
</dbReference>
<dbReference type="AlphaFoldDB" id="A0A4Z1RMP1"/>
<accession>A0A4Z1RMP1</accession>
<feature type="transmembrane region" description="Helical" evidence="7">
    <location>
        <begin position="335"/>
        <end position="361"/>
    </location>
</feature>
<proteinExistence type="inferred from homology"/>
<gene>
    <name evidence="9" type="ORF">E4582_09140</name>
</gene>
<evidence type="ECO:0000313" key="10">
    <source>
        <dbReference type="Proteomes" id="UP000298681"/>
    </source>
</evidence>
<feature type="transmembrane region" description="Helical" evidence="7">
    <location>
        <begin position="20"/>
        <end position="40"/>
    </location>
</feature>
<keyword evidence="10" id="KW-1185">Reference proteome</keyword>
<feature type="domain" description="ABC3 transporter permease C-terminal" evidence="8">
    <location>
        <begin position="294"/>
        <end position="406"/>
    </location>
</feature>
<keyword evidence="5 7" id="KW-0472">Membrane</keyword>
<evidence type="ECO:0000313" key="9">
    <source>
        <dbReference type="EMBL" id="TKS54911.1"/>
    </source>
</evidence>
<dbReference type="GO" id="GO:0005886">
    <property type="term" value="C:plasma membrane"/>
    <property type="evidence" value="ECO:0007669"/>
    <property type="project" value="UniProtKB-SubCell"/>
</dbReference>
<keyword evidence="3 7" id="KW-0812">Transmembrane</keyword>
<evidence type="ECO:0000256" key="6">
    <source>
        <dbReference type="ARBA" id="ARBA00038076"/>
    </source>
</evidence>
<dbReference type="PANTHER" id="PTHR30572:SF4">
    <property type="entry name" value="ABC TRANSPORTER PERMEASE YTRF"/>
    <property type="match status" value="1"/>
</dbReference>
<comment type="caution">
    <text evidence="9">The sequence shown here is derived from an EMBL/GenBank/DDBJ whole genome shotgun (WGS) entry which is preliminary data.</text>
</comment>
<evidence type="ECO:0000256" key="4">
    <source>
        <dbReference type="ARBA" id="ARBA00022989"/>
    </source>
</evidence>
<sequence length="413" mass="43776">MRLPLRPIVSALRRRPLMPWLVAIQVAVAVAILANAVFLLQRQVTPLLADDGIARDRLLLVDQMVARQGSWNGAQIDAVTALIRGIAGVEAAAPALGLPMKQSMTFTLALRGPGGESVVPSGFAGEGLREALGLQLVQGRDFEPGEGFRIDLAAGGIDIPSGTPVILTEALARLWFPDGDALGGRLEQTDGGRDLVVVGVVRRLLRYQLDELDDGRAQHSILLPARIVSVPVLNYAVRVDPQRRDAVAGDLAKALEGEYGALMLAGVPVRVDSYEALRDAAFRPRRAAAWLFGTVIAVILAVTGIGIGGLSAYWVETRLRPIGIRRALGASRGDIIRHCLAENALVVGAGLVPGLVAAYAINQWLMQAHAMARLPLAYLPLAAALLWLLGLYAAAGPARRAARVPPAIATRSA</sequence>
<evidence type="ECO:0000256" key="7">
    <source>
        <dbReference type="SAM" id="Phobius"/>
    </source>
</evidence>
<protein>
    <submittedName>
        <fullName evidence="9">FtsX-like permease family protein</fullName>
    </submittedName>
</protein>
<evidence type="ECO:0000256" key="3">
    <source>
        <dbReference type="ARBA" id="ARBA00022692"/>
    </source>
</evidence>
<keyword evidence="4 7" id="KW-1133">Transmembrane helix</keyword>